<dbReference type="PROSITE" id="PS50850">
    <property type="entry name" value="MFS"/>
    <property type="match status" value="1"/>
</dbReference>
<proteinExistence type="inferred from homology"/>
<keyword evidence="5 10" id="KW-0812">Transmembrane</keyword>
<accession>A0A1Y2AEP0</accession>
<dbReference type="NCBIfam" id="TIGR00879">
    <property type="entry name" value="SP"/>
    <property type="match status" value="1"/>
</dbReference>
<comment type="catalytic activity">
    <reaction evidence="8">
        <text>myo-inositol(out) + H(+)(out) = myo-inositol(in) + H(+)(in)</text>
        <dbReference type="Rhea" id="RHEA:60364"/>
        <dbReference type="ChEBI" id="CHEBI:15378"/>
        <dbReference type="ChEBI" id="CHEBI:17268"/>
    </reaction>
</comment>
<feature type="transmembrane region" description="Helical" evidence="10">
    <location>
        <begin position="375"/>
        <end position="400"/>
    </location>
</feature>
<feature type="transmembrane region" description="Helical" evidence="10">
    <location>
        <begin position="450"/>
        <end position="466"/>
    </location>
</feature>
<feature type="transmembrane region" description="Helical" evidence="10">
    <location>
        <begin position="29"/>
        <end position="54"/>
    </location>
</feature>
<dbReference type="Proteomes" id="UP000193986">
    <property type="component" value="Unassembled WGS sequence"/>
</dbReference>
<evidence type="ECO:0000256" key="3">
    <source>
        <dbReference type="ARBA" id="ARBA00022448"/>
    </source>
</evidence>
<dbReference type="InterPro" id="IPR003663">
    <property type="entry name" value="Sugar/inositol_transpt"/>
</dbReference>
<evidence type="ECO:0000313" key="12">
    <source>
        <dbReference type="EMBL" id="ORY20425.1"/>
    </source>
</evidence>
<reference evidence="12 13" key="1">
    <citation type="submission" date="2016-07" db="EMBL/GenBank/DDBJ databases">
        <title>Pervasive Adenine N6-methylation of Active Genes in Fungi.</title>
        <authorList>
            <consortium name="DOE Joint Genome Institute"/>
            <person name="Mondo S.J."/>
            <person name="Dannebaum R.O."/>
            <person name="Kuo R.C."/>
            <person name="Labutti K."/>
            <person name="Haridas S."/>
            <person name="Kuo A."/>
            <person name="Salamov A."/>
            <person name="Ahrendt S.R."/>
            <person name="Lipzen A."/>
            <person name="Sullivan W."/>
            <person name="Andreopoulos W.B."/>
            <person name="Clum A."/>
            <person name="Lindquist E."/>
            <person name="Daum C."/>
            <person name="Ramamoorthy G.K."/>
            <person name="Gryganskyi A."/>
            <person name="Culley D."/>
            <person name="Magnuson J.K."/>
            <person name="James T.Y."/>
            <person name="O'Malley M.A."/>
            <person name="Stajich J.E."/>
            <person name="Spatafora J.W."/>
            <person name="Visel A."/>
            <person name="Grigoriev I.V."/>
        </authorList>
    </citation>
    <scope>NUCLEOTIDE SEQUENCE [LARGE SCALE GENOMIC DNA]</scope>
    <source>
        <strain evidence="12 13">68-887.2</strain>
    </source>
</reference>
<sequence>MILEAEAGTEAEHKMGLWKGLKTYPKASAWSIMISFAVVMEGFDVILLSNFYAYPAFVSRFGYPASDGTYQIPARWQSGLGSAASCGQIIGLLANGVIAERIGYRKTMIAALFAMIGLIFIFFFATSLNMLLAAEFLCGIPWGIFQTLTTSYAAEVAPVALRSYLTTWVNACWGIGQLISLAVLRGLLSRTDQWGWRIPYALQWIWPVPLILVAFFAPESPWWLVRRGRIEDAKRSLERLTSRGQDLDLDNTVAMMRMTNTLEKEITAGSSYLDCFRGVELRRTECVLGAWAVQQLCGSAFMSYSTYFFEQAGLSTDKAFDLSMAQYGINTGGTLIAWFLMGGGIGRRSLYLYGCIAMGIALIIIGAVSTVDTQAASWAAAIMLLMWSVGYQFSVGTICYSLVSELSSRRLLIKTINLGRGLYCVLGIVINILSSHQLDPTAWNWKGRTAFFWAGFDLLCVIWIYFRLPEPSGLTFAEIDKLFEMKVSARKFKQTGLDMFSKEKEQLRAVKQAIGLEKEMIKPEVTHVESIE</sequence>
<dbReference type="Pfam" id="PF00083">
    <property type="entry name" value="Sugar_tr"/>
    <property type="match status" value="1"/>
</dbReference>
<evidence type="ECO:0000256" key="10">
    <source>
        <dbReference type="SAM" id="Phobius"/>
    </source>
</evidence>
<evidence type="ECO:0000313" key="13">
    <source>
        <dbReference type="Proteomes" id="UP000193986"/>
    </source>
</evidence>
<feature type="transmembrane region" description="Helical" evidence="10">
    <location>
        <begin position="421"/>
        <end position="438"/>
    </location>
</feature>
<dbReference type="EMBL" id="MCFC01000136">
    <property type="protein sequence ID" value="ORY20425.1"/>
    <property type="molecule type" value="Genomic_DNA"/>
</dbReference>
<evidence type="ECO:0000256" key="2">
    <source>
        <dbReference type="ARBA" id="ARBA00010992"/>
    </source>
</evidence>
<dbReference type="InParanoid" id="A0A1Y2AEP0"/>
<protein>
    <submittedName>
        <fullName evidence="12">Putative general alpha-glucoside permease</fullName>
    </submittedName>
</protein>
<dbReference type="InterPro" id="IPR005829">
    <property type="entry name" value="Sugar_transporter_CS"/>
</dbReference>
<evidence type="ECO:0000256" key="5">
    <source>
        <dbReference type="ARBA" id="ARBA00022692"/>
    </source>
</evidence>
<keyword evidence="4" id="KW-0762">Sugar transport</keyword>
<organism evidence="12 13">
    <name type="scientific">Naematelia encephala</name>
    <dbReference type="NCBI Taxonomy" id="71784"/>
    <lineage>
        <taxon>Eukaryota</taxon>
        <taxon>Fungi</taxon>
        <taxon>Dikarya</taxon>
        <taxon>Basidiomycota</taxon>
        <taxon>Agaricomycotina</taxon>
        <taxon>Tremellomycetes</taxon>
        <taxon>Tremellales</taxon>
        <taxon>Naemateliaceae</taxon>
        <taxon>Naematelia</taxon>
    </lineage>
</organism>
<feature type="transmembrane region" description="Helical" evidence="10">
    <location>
        <begin position="131"/>
        <end position="153"/>
    </location>
</feature>
<feature type="transmembrane region" description="Helical" evidence="10">
    <location>
        <begin position="324"/>
        <end position="343"/>
    </location>
</feature>
<evidence type="ECO:0000256" key="6">
    <source>
        <dbReference type="ARBA" id="ARBA00022989"/>
    </source>
</evidence>
<feature type="transmembrane region" description="Helical" evidence="10">
    <location>
        <begin position="165"/>
        <end position="184"/>
    </location>
</feature>
<keyword evidence="7 10" id="KW-0472">Membrane</keyword>
<feature type="transmembrane region" description="Helical" evidence="10">
    <location>
        <begin position="286"/>
        <end position="304"/>
    </location>
</feature>
<dbReference type="PROSITE" id="PS00217">
    <property type="entry name" value="SUGAR_TRANSPORT_2"/>
    <property type="match status" value="1"/>
</dbReference>
<feature type="transmembrane region" description="Helical" evidence="10">
    <location>
        <begin position="350"/>
        <end position="369"/>
    </location>
</feature>
<comment type="subcellular location">
    <subcellularLocation>
        <location evidence="1">Membrane</location>
        <topology evidence="1">Multi-pass membrane protein</topology>
    </subcellularLocation>
</comment>
<evidence type="ECO:0000256" key="1">
    <source>
        <dbReference type="ARBA" id="ARBA00004141"/>
    </source>
</evidence>
<dbReference type="GO" id="GO:0005351">
    <property type="term" value="F:carbohydrate:proton symporter activity"/>
    <property type="evidence" value="ECO:0007669"/>
    <property type="project" value="TreeGrafter"/>
</dbReference>
<gene>
    <name evidence="12" type="ORF">BCR39DRAFT_502580</name>
</gene>
<dbReference type="Gene3D" id="1.20.1250.20">
    <property type="entry name" value="MFS general substrate transporter like domains"/>
    <property type="match status" value="1"/>
</dbReference>
<dbReference type="OrthoDB" id="6612291at2759"/>
<evidence type="ECO:0000259" key="11">
    <source>
        <dbReference type="PROSITE" id="PS50850"/>
    </source>
</evidence>
<dbReference type="InterPro" id="IPR050360">
    <property type="entry name" value="MFS_Sugar_Transporters"/>
</dbReference>
<dbReference type="FunFam" id="1.20.1250.20:FF:000254">
    <property type="entry name" value="MAL31p Maltose permease"/>
    <property type="match status" value="1"/>
</dbReference>
<name>A0A1Y2AEP0_9TREE</name>
<dbReference type="PANTHER" id="PTHR48022">
    <property type="entry name" value="PLASTIDIC GLUCOSE TRANSPORTER 4"/>
    <property type="match status" value="1"/>
</dbReference>
<dbReference type="SUPFAM" id="SSF103473">
    <property type="entry name" value="MFS general substrate transporter"/>
    <property type="match status" value="1"/>
</dbReference>
<evidence type="ECO:0000256" key="8">
    <source>
        <dbReference type="ARBA" id="ARBA00049119"/>
    </source>
</evidence>
<dbReference type="GO" id="GO:0016020">
    <property type="term" value="C:membrane"/>
    <property type="evidence" value="ECO:0007669"/>
    <property type="project" value="UniProtKB-SubCell"/>
</dbReference>
<dbReference type="InterPro" id="IPR005828">
    <property type="entry name" value="MFS_sugar_transport-like"/>
</dbReference>
<dbReference type="AlphaFoldDB" id="A0A1Y2AEP0"/>
<keyword evidence="6 10" id="KW-1133">Transmembrane helix</keyword>
<comment type="caution">
    <text evidence="12">The sequence shown here is derived from an EMBL/GenBank/DDBJ whole genome shotgun (WGS) entry which is preliminary data.</text>
</comment>
<dbReference type="InterPro" id="IPR036259">
    <property type="entry name" value="MFS_trans_sf"/>
</dbReference>
<evidence type="ECO:0000256" key="4">
    <source>
        <dbReference type="ARBA" id="ARBA00022597"/>
    </source>
</evidence>
<evidence type="ECO:0000256" key="7">
    <source>
        <dbReference type="ARBA" id="ARBA00023136"/>
    </source>
</evidence>
<feature type="transmembrane region" description="Helical" evidence="10">
    <location>
        <begin position="107"/>
        <end position="125"/>
    </location>
</feature>
<feature type="transmembrane region" description="Helical" evidence="10">
    <location>
        <begin position="204"/>
        <end position="225"/>
    </location>
</feature>
<evidence type="ECO:0000256" key="9">
    <source>
        <dbReference type="RuleBase" id="RU003346"/>
    </source>
</evidence>
<keyword evidence="13" id="KW-1185">Reference proteome</keyword>
<keyword evidence="3 9" id="KW-0813">Transport</keyword>
<dbReference type="InterPro" id="IPR020846">
    <property type="entry name" value="MFS_dom"/>
</dbReference>
<dbReference type="PANTHER" id="PTHR48022:SF2">
    <property type="entry name" value="PLASTIDIC GLUCOSE TRANSPORTER 4"/>
    <property type="match status" value="1"/>
</dbReference>
<feature type="domain" description="Major facilitator superfamily (MFS) profile" evidence="11">
    <location>
        <begin position="30"/>
        <end position="472"/>
    </location>
</feature>
<comment type="similarity">
    <text evidence="2 9">Belongs to the major facilitator superfamily. Sugar transporter (TC 2.A.1.1) family.</text>
</comment>